<reference evidence="1 2" key="2">
    <citation type="submission" date="2018-11" db="EMBL/GenBank/DDBJ databases">
        <authorList>
            <consortium name="Pathogen Informatics"/>
        </authorList>
    </citation>
    <scope>NUCLEOTIDE SEQUENCE [LARGE SCALE GENOMIC DNA]</scope>
    <source>
        <strain evidence="1 2">NST_G2</strain>
    </source>
</reference>
<gene>
    <name evidence="1" type="ORF">SSLN_LOCUS15540</name>
</gene>
<dbReference type="AlphaFoldDB" id="A0A183TGE2"/>
<dbReference type="WBParaSite" id="SSLN_0001613101-mRNA-1">
    <property type="protein sequence ID" value="SSLN_0001613101-mRNA-1"/>
    <property type="gene ID" value="SSLN_0001613101"/>
</dbReference>
<protein>
    <submittedName>
        <fullName evidence="1 3">Uncharacterized protein</fullName>
    </submittedName>
</protein>
<organism evidence="3">
    <name type="scientific">Schistocephalus solidus</name>
    <name type="common">Tapeworm</name>
    <dbReference type="NCBI Taxonomy" id="70667"/>
    <lineage>
        <taxon>Eukaryota</taxon>
        <taxon>Metazoa</taxon>
        <taxon>Spiralia</taxon>
        <taxon>Lophotrochozoa</taxon>
        <taxon>Platyhelminthes</taxon>
        <taxon>Cestoda</taxon>
        <taxon>Eucestoda</taxon>
        <taxon>Diphyllobothriidea</taxon>
        <taxon>Diphyllobothriidae</taxon>
        <taxon>Schistocephalus</taxon>
    </lineage>
</organism>
<evidence type="ECO:0000313" key="1">
    <source>
        <dbReference type="EMBL" id="VDM01926.1"/>
    </source>
</evidence>
<sequence length="86" mass="9464">MNFLRPPEVDLRRARLTALPFGAVVGLGKTACMLASPRSISGLISRCCSRELFSIGEAVFDFGYVTFGRHPAFRDDERDKISGPES</sequence>
<name>A0A183TGE2_SCHSO</name>
<dbReference type="EMBL" id="UYSU01040055">
    <property type="protein sequence ID" value="VDM01926.1"/>
    <property type="molecule type" value="Genomic_DNA"/>
</dbReference>
<dbReference type="Proteomes" id="UP000275846">
    <property type="component" value="Unassembled WGS sequence"/>
</dbReference>
<accession>A0A183TGE2</accession>
<proteinExistence type="predicted"/>
<evidence type="ECO:0000313" key="2">
    <source>
        <dbReference type="Proteomes" id="UP000275846"/>
    </source>
</evidence>
<evidence type="ECO:0000313" key="3">
    <source>
        <dbReference type="WBParaSite" id="SSLN_0001613101-mRNA-1"/>
    </source>
</evidence>
<reference evidence="3" key="1">
    <citation type="submission" date="2016-06" db="UniProtKB">
        <authorList>
            <consortium name="WormBaseParasite"/>
        </authorList>
    </citation>
    <scope>IDENTIFICATION</scope>
</reference>
<keyword evidence="2" id="KW-1185">Reference proteome</keyword>